<dbReference type="Gene3D" id="2.40.70.10">
    <property type="entry name" value="Acid Proteases"/>
    <property type="match status" value="2"/>
</dbReference>
<dbReference type="GO" id="GO:0006508">
    <property type="term" value="P:proteolysis"/>
    <property type="evidence" value="ECO:0007669"/>
    <property type="project" value="UniProtKB-KW"/>
</dbReference>
<evidence type="ECO:0000313" key="7">
    <source>
        <dbReference type="Proteomes" id="UP000799439"/>
    </source>
</evidence>
<evidence type="ECO:0000259" key="5">
    <source>
        <dbReference type="PROSITE" id="PS51767"/>
    </source>
</evidence>
<evidence type="ECO:0000256" key="1">
    <source>
        <dbReference type="ARBA" id="ARBA00007447"/>
    </source>
</evidence>
<comment type="similarity">
    <text evidence="1 4">Belongs to the peptidase A1 family.</text>
</comment>
<dbReference type="OrthoDB" id="2747330at2759"/>
<comment type="caution">
    <text evidence="6">The sequence shown here is derived from an EMBL/GenBank/DDBJ whole genome shotgun (WGS) entry which is preliminary data.</text>
</comment>
<dbReference type="AlphaFoldDB" id="A0A9P4IYN0"/>
<name>A0A9P4IYN0_9PEZI</name>
<proteinExistence type="inferred from homology"/>
<evidence type="ECO:0000256" key="4">
    <source>
        <dbReference type="RuleBase" id="RU000454"/>
    </source>
</evidence>
<keyword evidence="4 6" id="KW-0645">Protease</keyword>
<feature type="disulfide bond" evidence="3">
    <location>
        <begin position="209"/>
        <end position="243"/>
    </location>
</feature>
<dbReference type="PANTHER" id="PTHR47966:SF2">
    <property type="entry name" value="ASPERGILLOPEPSIN-1-RELATED"/>
    <property type="match status" value="1"/>
</dbReference>
<reference evidence="6" key="1">
    <citation type="journal article" date="2020" name="Stud. Mycol.">
        <title>101 Dothideomycetes genomes: a test case for predicting lifestyles and emergence of pathogens.</title>
        <authorList>
            <person name="Haridas S."/>
            <person name="Albert R."/>
            <person name="Binder M."/>
            <person name="Bloem J."/>
            <person name="Labutti K."/>
            <person name="Salamov A."/>
            <person name="Andreopoulos B."/>
            <person name="Baker S."/>
            <person name="Barry K."/>
            <person name="Bills G."/>
            <person name="Bluhm B."/>
            <person name="Cannon C."/>
            <person name="Castanera R."/>
            <person name="Culley D."/>
            <person name="Daum C."/>
            <person name="Ezra D."/>
            <person name="Gonzalez J."/>
            <person name="Henrissat B."/>
            <person name="Kuo A."/>
            <person name="Liang C."/>
            <person name="Lipzen A."/>
            <person name="Lutzoni F."/>
            <person name="Magnuson J."/>
            <person name="Mondo S."/>
            <person name="Nolan M."/>
            <person name="Ohm R."/>
            <person name="Pangilinan J."/>
            <person name="Park H.-J."/>
            <person name="Ramirez L."/>
            <person name="Alfaro M."/>
            <person name="Sun H."/>
            <person name="Tritt A."/>
            <person name="Yoshinaga Y."/>
            <person name="Zwiers L.-H."/>
            <person name="Turgeon B."/>
            <person name="Goodwin S."/>
            <person name="Spatafora J."/>
            <person name="Crous P."/>
            <person name="Grigoriev I."/>
        </authorList>
    </citation>
    <scope>NUCLEOTIDE SEQUENCE</scope>
    <source>
        <strain evidence="6">CBS 260.36</strain>
    </source>
</reference>
<evidence type="ECO:0000313" key="6">
    <source>
        <dbReference type="EMBL" id="KAF2151086.1"/>
    </source>
</evidence>
<dbReference type="SUPFAM" id="SSF50630">
    <property type="entry name" value="Acid proteases"/>
    <property type="match status" value="1"/>
</dbReference>
<protein>
    <submittedName>
        <fullName evidence="6">Acid protease</fullName>
    </submittedName>
</protein>
<feature type="domain" description="Peptidase A1" evidence="5">
    <location>
        <begin position="1"/>
        <end position="282"/>
    </location>
</feature>
<dbReference type="PANTHER" id="PTHR47966">
    <property type="entry name" value="BETA-SITE APP-CLEAVING ENZYME, ISOFORM A-RELATED"/>
    <property type="match status" value="1"/>
</dbReference>
<organism evidence="6 7">
    <name type="scientific">Myriangium duriaei CBS 260.36</name>
    <dbReference type="NCBI Taxonomy" id="1168546"/>
    <lineage>
        <taxon>Eukaryota</taxon>
        <taxon>Fungi</taxon>
        <taxon>Dikarya</taxon>
        <taxon>Ascomycota</taxon>
        <taxon>Pezizomycotina</taxon>
        <taxon>Dothideomycetes</taxon>
        <taxon>Dothideomycetidae</taxon>
        <taxon>Myriangiales</taxon>
        <taxon>Myriangiaceae</taxon>
        <taxon>Myriangium</taxon>
    </lineage>
</organism>
<dbReference type="PROSITE" id="PS51767">
    <property type="entry name" value="PEPTIDASE_A1"/>
    <property type="match status" value="1"/>
</dbReference>
<dbReference type="PROSITE" id="PS00141">
    <property type="entry name" value="ASP_PROTEASE"/>
    <property type="match status" value="1"/>
</dbReference>
<dbReference type="InterPro" id="IPR021109">
    <property type="entry name" value="Peptidase_aspartic_dom_sf"/>
</dbReference>
<keyword evidence="3" id="KW-1015">Disulfide bond</keyword>
<accession>A0A9P4IYN0</accession>
<evidence type="ECO:0000256" key="3">
    <source>
        <dbReference type="PIRSR" id="PIRSR601461-2"/>
    </source>
</evidence>
<dbReference type="InterPro" id="IPR001461">
    <property type="entry name" value="Aspartic_peptidase_A1"/>
</dbReference>
<dbReference type="EMBL" id="ML996088">
    <property type="protein sequence ID" value="KAF2151086.1"/>
    <property type="molecule type" value="Genomic_DNA"/>
</dbReference>
<keyword evidence="4" id="KW-0378">Hydrolase</keyword>
<dbReference type="Proteomes" id="UP000799439">
    <property type="component" value="Unassembled WGS sequence"/>
</dbReference>
<dbReference type="GO" id="GO:0004190">
    <property type="term" value="F:aspartic-type endopeptidase activity"/>
    <property type="evidence" value="ECO:0007669"/>
    <property type="project" value="UniProtKB-KW"/>
</dbReference>
<evidence type="ECO:0000256" key="2">
    <source>
        <dbReference type="ARBA" id="ARBA00022750"/>
    </source>
</evidence>
<dbReference type="PRINTS" id="PR00792">
    <property type="entry name" value="PEPSIN"/>
</dbReference>
<dbReference type="InterPro" id="IPR033121">
    <property type="entry name" value="PEPTIDASE_A1"/>
</dbReference>
<gene>
    <name evidence="6" type="ORF">K461DRAFT_258013</name>
</gene>
<dbReference type="Pfam" id="PF00026">
    <property type="entry name" value="Asp"/>
    <property type="match status" value="1"/>
</dbReference>
<keyword evidence="7" id="KW-1185">Reference proteome</keyword>
<dbReference type="InterPro" id="IPR001969">
    <property type="entry name" value="Aspartic_peptidase_AS"/>
</dbReference>
<keyword evidence="2 4" id="KW-0064">Aspartyl protease</keyword>
<sequence>MPAANLTGRSYYTVTGTTSKLLKKGFTFGTSYGDGGHASGSVYVDKVAVGSATATSQAVEAATSVSSGYISNRDIDGMLGMGFTDANSVRPTQQNTFFDSVKTSLVKPLFAVTFKHSAAGSLDFGYINSTKYTGKLSYAPVDASSGYWKFPLRRYGINGTNYNYGVNFDAIVDTGTTLMYLPDNIVKLYYSKVPGAAIDTSIGAWTFPCTSTPPPLGLFVNGTKYTVPGKFINWQSGLANNHCWGGLQSSANLPFAILGSVFLKAVYAVFDESTGSARIGIAKQA</sequence>